<evidence type="ECO:0000256" key="3">
    <source>
        <dbReference type="ARBA" id="ARBA00022771"/>
    </source>
</evidence>
<organism evidence="8 9">
    <name type="scientific">Oopsacas minuta</name>
    <dbReference type="NCBI Taxonomy" id="111878"/>
    <lineage>
        <taxon>Eukaryota</taxon>
        <taxon>Metazoa</taxon>
        <taxon>Porifera</taxon>
        <taxon>Hexactinellida</taxon>
        <taxon>Hexasterophora</taxon>
        <taxon>Lyssacinosida</taxon>
        <taxon>Leucopsacidae</taxon>
        <taxon>Oopsacas</taxon>
    </lineage>
</organism>
<keyword evidence="3 6" id="KW-0863">Zinc-finger</keyword>
<dbReference type="GO" id="GO:0008270">
    <property type="term" value="F:zinc ion binding"/>
    <property type="evidence" value="ECO:0007669"/>
    <property type="project" value="UniProtKB-KW"/>
</dbReference>
<evidence type="ECO:0000256" key="2">
    <source>
        <dbReference type="ARBA" id="ARBA00022723"/>
    </source>
</evidence>
<evidence type="ECO:0000313" key="8">
    <source>
        <dbReference type="EMBL" id="KAI6656565.1"/>
    </source>
</evidence>
<evidence type="ECO:0000256" key="4">
    <source>
        <dbReference type="ARBA" id="ARBA00022833"/>
    </source>
</evidence>
<dbReference type="FunFam" id="3.30.40.10:FF:000122">
    <property type="entry name" value="polycomb group RING finger protein 1"/>
    <property type="match status" value="1"/>
</dbReference>
<dbReference type="Proteomes" id="UP001165289">
    <property type="component" value="Unassembled WGS sequence"/>
</dbReference>
<keyword evidence="2" id="KW-0479">Metal-binding</keyword>
<dbReference type="Pfam" id="PF16207">
    <property type="entry name" value="RAWUL"/>
    <property type="match status" value="1"/>
</dbReference>
<dbReference type="EMBL" id="JAKMXF010000144">
    <property type="protein sequence ID" value="KAI6656565.1"/>
    <property type="molecule type" value="Genomic_DNA"/>
</dbReference>
<dbReference type="Gene3D" id="3.30.40.10">
    <property type="entry name" value="Zinc/RING finger domain, C3HC4 (zinc finger)"/>
    <property type="match status" value="1"/>
</dbReference>
<dbReference type="SMART" id="SM00184">
    <property type="entry name" value="RING"/>
    <property type="match status" value="1"/>
</dbReference>
<dbReference type="InterPro" id="IPR001841">
    <property type="entry name" value="Znf_RING"/>
</dbReference>
<dbReference type="PROSITE" id="PS00518">
    <property type="entry name" value="ZF_RING_1"/>
    <property type="match status" value="1"/>
</dbReference>
<name>A0AAV7K6H2_9METZ</name>
<evidence type="ECO:0000256" key="1">
    <source>
        <dbReference type="ARBA" id="ARBA00004123"/>
    </source>
</evidence>
<comment type="subcellular location">
    <subcellularLocation>
        <location evidence="1">Nucleus</location>
    </subcellularLocation>
</comment>
<sequence length="243" mass="28545">MSNSNYDFFDSKDSANYQFHVPLRELNPYITCSLCAGYLIDATTIMECHHRFCKSCIVRHLQASSSCPECNALLNDSDPLSCLAFDRDIQDLVYKLVPGLQESEKKMRTDFYISRSLEIPNFNIWEKNPSTFTDPSEVHFHSRDEKISLEILPHHTLSNYREANLQTLSDKYTRCSMRTLVYHLKRFIHCRIKVPHAYELELLCKDNILRKDTSLKEVYLQYWATTEKLFPVIVHYTLKTRLS</sequence>
<dbReference type="InterPro" id="IPR013083">
    <property type="entry name" value="Znf_RING/FYVE/PHD"/>
</dbReference>
<dbReference type="Pfam" id="PF13923">
    <property type="entry name" value="zf-C3HC4_2"/>
    <property type="match status" value="1"/>
</dbReference>
<evidence type="ECO:0000256" key="6">
    <source>
        <dbReference type="PROSITE-ProRule" id="PRU00175"/>
    </source>
</evidence>
<evidence type="ECO:0000259" key="7">
    <source>
        <dbReference type="PROSITE" id="PS50089"/>
    </source>
</evidence>
<keyword evidence="9" id="KW-1185">Reference proteome</keyword>
<dbReference type="Gene3D" id="3.10.20.90">
    <property type="entry name" value="Phosphatidylinositol 3-kinase Catalytic Subunit, Chain A, domain 1"/>
    <property type="match status" value="1"/>
</dbReference>
<dbReference type="SUPFAM" id="SSF57850">
    <property type="entry name" value="RING/U-box"/>
    <property type="match status" value="1"/>
</dbReference>
<accession>A0AAV7K6H2</accession>
<feature type="domain" description="RING-type" evidence="7">
    <location>
        <begin position="32"/>
        <end position="71"/>
    </location>
</feature>
<proteinExistence type="predicted"/>
<protein>
    <recommendedName>
        <fullName evidence="7">RING-type domain-containing protein</fullName>
    </recommendedName>
</protein>
<evidence type="ECO:0000256" key="5">
    <source>
        <dbReference type="ARBA" id="ARBA00023242"/>
    </source>
</evidence>
<dbReference type="InterPro" id="IPR032443">
    <property type="entry name" value="RAWUL"/>
</dbReference>
<dbReference type="AlphaFoldDB" id="A0AAV7K6H2"/>
<dbReference type="InterPro" id="IPR017907">
    <property type="entry name" value="Znf_RING_CS"/>
</dbReference>
<evidence type="ECO:0000313" key="9">
    <source>
        <dbReference type="Proteomes" id="UP001165289"/>
    </source>
</evidence>
<dbReference type="PANTHER" id="PTHR45893">
    <property type="entry name" value="POLYCOMB GROUP RING FINGER PROTEIN"/>
    <property type="match status" value="1"/>
</dbReference>
<dbReference type="PROSITE" id="PS50089">
    <property type="entry name" value="ZF_RING_2"/>
    <property type="match status" value="1"/>
</dbReference>
<keyword evidence="5" id="KW-0539">Nucleus</keyword>
<comment type="caution">
    <text evidence="8">The sequence shown here is derived from an EMBL/GenBank/DDBJ whole genome shotgun (WGS) entry which is preliminary data.</text>
</comment>
<keyword evidence="4" id="KW-0862">Zinc</keyword>
<dbReference type="InterPro" id="IPR051507">
    <property type="entry name" value="PcG_RING_finger"/>
</dbReference>
<reference evidence="8 9" key="1">
    <citation type="journal article" date="2023" name="BMC Biol.">
        <title>The compact genome of the sponge Oopsacas minuta (Hexactinellida) is lacking key metazoan core genes.</title>
        <authorList>
            <person name="Santini S."/>
            <person name="Schenkelaars Q."/>
            <person name="Jourda C."/>
            <person name="Duchesne M."/>
            <person name="Belahbib H."/>
            <person name="Rocher C."/>
            <person name="Selva M."/>
            <person name="Riesgo A."/>
            <person name="Vervoort M."/>
            <person name="Leys S.P."/>
            <person name="Kodjabachian L."/>
            <person name="Le Bivic A."/>
            <person name="Borchiellini C."/>
            <person name="Claverie J.M."/>
            <person name="Renard E."/>
        </authorList>
    </citation>
    <scope>NUCLEOTIDE SEQUENCE [LARGE SCALE GENOMIC DNA]</scope>
    <source>
        <strain evidence="8">SPO-2</strain>
    </source>
</reference>
<dbReference type="GO" id="GO:0005634">
    <property type="term" value="C:nucleus"/>
    <property type="evidence" value="ECO:0007669"/>
    <property type="project" value="UniProtKB-SubCell"/>
</dbReference>
<gene>
    <name evidence="8" type="ORF">LOD99_1360</name>
</gene>